<gene>
    <name evidence="13" type="primary">LOC111120503</name>
</gene>
<feature type="transmembrane region" description="Helical" evidence="11">
    <location>
        <begin position="58"/>
        <end position="85"/>
    </location>
</feature>
<dbReference type="GeneID" id="111120503"/>
<dbReference type="InterPro" id="IPR002659">
    <property type="entry name" value="Glyco_trans_31"/>
</dbReference>
<keyword evidence="5 11" id="KW-0812">Transmembrane</keyword>
<evidence type="ECO:0000256" key="1">
    <source>
        <dbReference type="ARBA" id="ARBA00004323"/>
    </source>
</evidence>
<keyword evidence="6 11" id="KW-0735">Signal-anchor</keyword>
<comment type="similarity">
    <text evidence="2 11">Belongs to the glycosyltransferase 31 family.</text>
</comment>
<dbReference type="OrthoDB" id="2139606at2759"/>
<protein>
    <recommendedName>
        <fullName evidence="11">Hexosyltransferase</fullName>
        <ecNumber evidence="11">2.4.1.-</ecNumber>
    </recommendedName>
</protein>
<evidence type="ECO:0000313" key="12">
    <source>
        <dbReference type="Proteomes" id="UP000694844"/>
    </source>
</evidence>
<keyword evidence="9 11" id="KW-0472">Membrane</keyword>
<reference evidence="13" key="1">
    <citation type="submission" date="2025-08" db="UniProtKB">
        <authorList>
            <consortium name="RefSeq"/>
        </authorList>
    </citation>
    <scope>IDENTIFICATION</scope>
    <source>
        <tissue evidence="13">Whole sample</tissue>
    </source>
</reference>
<dbReference type="PANTHER" id="PTHR11214:SF376">
    <property type="entry name" value="HEXOSYLTRANSFERASE"/>
    <property type="match status" value="1"/>
</dbReference>
<keyword evidence="8 11" id="KW-0333">Golgi apparatus</keyword>
<comment type="subcellular location">
    <subcellularLocation>
        <location evidence="1 11">Golgi apparatus membrane</location>
        <topology evidence="1 11">Single-pass type II membrane protein</topology>
    </subcellularLocation>
</comment>
<dbReference type="Pfam" id="PF01762">
    <property type="entry name" value="Galactosyl_T"/>
    <property type="match status" value="1"/>
</dbReference>
<evidence type="ECO:0000256" key="9">
    <source>
        <dbReference type="ARBA" id="ARBA00023136"/>
    </source>
</evidence>
<evidence type="ECO:0000256" key="4">
    <source>
        <dbReference type="ARBA" id="ARBA00022679"/>
    </source>
</evidence>
<name>A0A8B8CMF5_CRAVI</name>
<evidence type="ECO:0000256" key="10">
    <source>
        <dbReference type="ARBA" id="ARBA00023180"/>
    </source>
</evidence>
<keyword evidence="3 11" id="KW-0328">Glycosyltransferase</keyword>
<dbReference type="GO" id="GO:0006493">
    <property type="term" value="P:protein O-linked glycosylation"/>
    <property type="evidence" value="ECO:0007669"/>
    <property type="project" value="TreeGrafter"/>
</dbReference>
<dbReference type="AlphaFoldDB" id="A0A8B8CMF5"/>
<sequence length="411" mass="47795">MSLSRLRQLLCRGQHNTQDKEKKDVLLNNSQDEVEWSRYLVKLEVETVMRKRQLSSRVILKTSVTTVLLICLLFLIFYTIALVFFTPVIPMEYNDWRGRHRHKLISKIKGGNGSHRLSEQVSKTVLWNMSETLKVRFPEPHCEKKLVILILISSSVDHFEQRKAIRNSWCKTDQNNKYSWQCLFLIGQPEDSGRSLELTQKLQKEKGKYKDILQGSYIDTYRNLTLKVMHGLLWATQNCPTKFLLKTDDDCFVNTPLLYNLVLHHQDANNLYIGSVSSDLEKRKVIRNVDNRWHVSESDYKRDYYPSYASGAGYLLSWDTVEKMVSISPYIKLIPIEDAYIGVLAQAKNIIPSSSSRFVLMSDGWTLCNYAYLVVIHRVNYQEQEKLTQQSLLAADTCRGGRSQGEMYTWN</sequence>
<keyword evidence="12" id="KW-1185">Reference proteome</keyword>
<dbReference type="Proteomes" id="UP000694844">
    <property type="component" value="Chromosome 2"/>
</dbReference>
<evidence type="ECO:0000256" key="3">
    <source>
        <dbReference type="ARBA" id="ARBA00022676"/>
    </source>
</evidence>
<evidence type="ECO:0000256" key="11">
    <source>
        <dbReference type="RuleBase" id="RU363063"/>
    </source>
</evidence>
<evidence type="ECO:0000256" key="8">
    <source>
        <dbReference type="ARBA" id="ARBA00023034"/>
    </source>
</evidence>
<dbReference type="KEGG" id="cvn:111120503"/>
<proteinExistence type="inferred from homology"/>
<dbReference type="FunFam" id="3.90.550.50:FF:000001">
    <property type="entry name" value="Hexosyltransferase"/>
    <property type="match status" value="1"/>
</dbReference>
<dbReference type="EC" id="2.4.1.-" evidence="11"/>
<evidence type="ECO:0000256" key="5">
    <source>
        <dbReference type="ARBA" id="ARBA00022692"/>
    </source>
</evidence>
<dbReference type="GO" id="GO:0000139">
    <property type="term" value="C:Golgi membrane"/>
    <property type="evidence" value="ECO:0007669"/>
    <property type="project" value="UniProtKB-SubCell"/>
</dbReference>
<keyword evidence="7 11" id="KW-1133">Transmembrane helix</keyword>
<dbReference type="GO" id="GO:0008499">
    <property type="term" value="F:N-acetyl-beta-D-glucosaminide beta-(1,3)-galactosyltransferase activity"/>
    <property type="evidence" value="ECO:0007669"/>
    <property type="project" value="TreeGrafter"/>
</dbReference>
<dbReference type="Gene3D" id="3.90.550.50">
    <property type="match status" value="1"/>
</dbReference>
<evidence type="ECO:0000256" key="7">
    <source>
        <dbReference type="ARBA" id="ARBA00022989"/>
    </source>
</evidence>
<evidence type="ECO:0000256" key="2">
    <source>
        <dbReference type="ARBA" id="ARBA00008661"/>
    </source>
</evidence>
<organism evidence="12 13">
    <name type="scientific">Crassostrea virginica</name>
    <name type="common">Eastern oyster</name>
    <dbReference type="NCBI Taxonomy" id="6565"/>
    <lineage>
        <taxon>Eukaryota</taxon>
        <taxon>Metazoa</taxon>
        <taxon>Spiralia</taxon>
        <taxon>Lophotrochozoa</taxon>
        <taxon>Mollusca</taxon>
        <taxon>Bivalvia</taxon>
        <taxon>Autobranchia</taxon>
        <taxon>Pteriomorphia</taxon>
        <taxon>Ostreida</taxon>
        <taxon>Ostreoidea</taxon>
        <taxon>Ostreidae</taxon>
        <taxon>Crassostrea</taxon>
    </lineage>
</organism>
<accession>A0A8B8CMF5</accession>
<dbReference type="PANTHER" id="PTHR11214">
    <property type="entry name" value="BETA-1,3-N-ACETYLGLUCOSAMINYLTRANSFERASE"/>
    <property type="match status" value="1"/>
</dbReference>
<keyword evidence="4" id="KW-0808">Transferase</keyword>
<evidence type="ECO:0000313" key="13">
    <source>
        <dbReference type="RefSeq" id="XP_022316960.1"/>
    </source>
</evidence>
<keyword evidence="10" id="KW-0325">Glycoprotein</keyword>
<dbReference type="RefSeq" id="XP_022316960.1">
    <property type="nucleotide sequence ID" value="XM_022461252.1"/>
</dbReference>
<evidence type="ECO:0000256" key="6">
    <source>
        <dbReference type="ARBA" id="ARBA00022968"/>
    </source>
</evidence>